<dbReference type="EMBL" id="MHNY01000001">
    <property type="protein sequence ID" value="OGZ56921.1"/>
    <property type="molecule type" value="Genomic_DNA"/>
</dbReference>
<dbReference type="Proteomes" id="UP000178186">
    <property type="component" value="Unassembled WGS sequence"/>
</dbReference>
<evidence type="ECO:0000313" key="2">
    <source>
        <dbReference type="Proteomes" id="UP000178186"/>
    </source>
</evidence>
<name>A0A1G2H3X8_9BACT</name>
<organism evidence="1 2">
    <name type="scientific">Candidatus Ryanbacteria bacterium RIFCSPLOWO2_02_FULL_45_11c</name>
    <dbReference type="NCBI Taxonomy" id="1802128"/>
    <lineage>
        <taxon>Bacteria</taxon>
        <taxon>Candidatus Ryaniibacteriota</taxon>
    </lineage>
</organism>
<evidence type="ECO:0000313" key="1">
    <source>
        <dbReference type="EMBL" id="OGZ56921.1"/>
    </source>
</evidence>
<gene>
    <name evidence="1" type="ORF">A3H64_03445</name>
</gene>
<sequence>MAMLCALFFCITHDTIRFMQQTFTTIPKSITGKEELVVIPRKEYEELQSRVFPIVKLQKKAAQRLDRRVRGATQEHSRGASAHLHAFLKREYPNLL</sequence>
<proteinExistence type="predicted"/>
<reference evidence="1 2" key="1">
    <citation type="journal article" date="2016" name="Nat. Commun.">
        <title>Thousands of microbial genomes shed light on interconnected biogeochemical processes in an aquifer system.</title>
        <authorList>
            <person name="Anantharaman K."/>
            <person name="Brown C.T."/>
            <person name="Hug L.A."/>
            <person name="Sharon I."/>
            <person name="Castelle C.J."/>
            <person name="Probst A.J."/>
            <person name="Thomas B.C."/>
            <person name="Singh A."/>
            <person name="Wilkins M.J."/>
            <person name="Karaoz U."/>
            <person name="Brodie E.L."/>
            <person name="Williams K.H."/>
            <person name="Hubbard S.S."/>
            <person name="Banfield J.F."/>
        </authorList>
    </citation>
    <scope>NUCLEOTIDE SEQUENCE [LARGE SCALE GENOMIC DNA]</scope>
</reference>
<dbReference type="AlphaFoldDB" id="A0A1G2H3X8"/>
<accession>A0A1G2H3X8</accession>
<protein>
    <submittedName>
        <fullName evidence="1">Uncharacterized protein</fullName>
    </submittedName>
</protein>
<dbReference type="STRING" id="1802128.A3H64_03445"/>
<comment type="caution">
    <text evidence="1">The sequence shown here is derived from an EMBL/GenBank/DDBJ whole genome shotgun (WGS) entry which is preliminary data.</text>
</comment>